<dbReference type="Pfam" id="PF05133">
    <property type="entry name" value="SPP1_portal"/>
    <property type="match status" value="1"/>
</dbReference>
<dbReference type="AlphaFoldDB" id="W7D6J2"/>
<proteinExistence type="predicted"/>
<dbReference type="EMBL" id="AODM01000066">
    <property type="protein sequence ID" value="EUJ47662.1"/>
    <property type="molecule type" value="Genomic_DNA"/>
</dbReference>
<evidence type="ECO:0000313" key="2">
    <source>
        <dbReference type="EMBL" id="EUJ47662.1"/>
    </source>
</evidence>
<comment type="caution">
    <text evidence="2">The sequence shown here is derived from an EMBL/GenBank/DDBJ whole genome shotgun (WGS) entry which is preliminary data.</text>
</comment>
<feature type="region of interest" description="Disordered" evidence="1">
    <location>
        <begin position="479"/>
        <end position="501"/>
    </location>
</feature>
<dbReference type="InterPro" id="IPR006432">
    <property type="entry name" value="Phage_portal_A118-type"/>
</dbReference>
<name>W7D6J2_9LIST</name>
<accession>W7D6J2</accession>
<protein>
    <submittedName>
        <fullName evidence="2">Phage portal protein</fullName>
    </submittedName>
</protein>
<dbReference type="PIRSF" id="PIRSF011911">
    <property type="entry name" value="A118_put_portal"/>
    <property type="match status" value="1"/>
</dbReference>
<dbReference type="RefSeq" id="WP_052006892.1">
    <property type="nucleotide sequence ID" value="NZ_AODM01000066.1"/>
</dbReference>
<reference evidence="2 3" key="1">
    <citation type="submission" date="2012-12" db="EMBL/GenBank/DDBJ databases">
        <title>Novel taxa of Listeriaceae from agricultural environments in the United States.</title>
        <authorList>
            <person name="den Bakker H.C."/>
            <person name="Allred A."/>
            <person name="Warchocki S."/>
            <person name="Wright E.M."/>
            <person name="Burrell A."/>
            <person name="Nightingale K.K."/>
            <person name="Kephart D."/>
            <person name="Wiedmann M."/>
        </authorList>
    </citation>
    <scope>NUCLEOTIDE SEQUENCE [LARGE SCALE GENOMIC DNA]</scope>
    <source>
        <strain evidence="2 3">FSL S10-1203</strain>
    </source>
</reference>
<gene>
    <name evidence="2" type="ORF">MCOL2_18119</name>
</gene>
<evidence type="ECO:0000313" key="3">
    <source>
        <dbReference type="Proteomes" id="UP000019241"/>
    </source>
</evidence>
<evidence type="ECO:0000256" key="1">
    <source>
        <dbReference type="SAM" id="MobiDB-lite"/>
    </source>
</evidence>
<sequence>MWSKIVAFGKGVLAKLNIIKVLNTVHDHKKINIDEKELQRIEIYEKLYAGYYEKFHKYSVKLPNGNREQRERLTMRMPKHLSEYLAGLIYNEKCNLNVGSENSSERKFFDEVRSRSRFDLRFNEKLETMLALGGMTVRPYINKRGAIQIGFVDASSFFPLSDENGEVTEGVFVSTSKKGSKYYTLLEWHEWEQEKYVITNELYQSDNKEDVGVKVNLSTLYDDLAERVEFNGLTRSLFVYIKPNIANNHDINSVYGISIFDNALDTIKFIDTAFDAFYREVKLGQKRIMVDRSLLEWETNIETGLKEEVFDSTDEVFKAVNGSITEDGKAIQDISVSIRSQELVQSINAGLRILCFQTGLNTGTFTFDGAEMKTATEVISEKSETFKTKNKHALFVAEGLRKLVISTFELADVTGLYNSVDANEIEVSIDFDDSIAQDEDTQINRYTNAKNQGMMPAKEALKRAWNITDKEAEEWLNTIKKEQEPPETGNPDDYVGHVEGV</sequence>
<dbReference type="NCBIfam" id="TIGR01542">
    <property type="entry name" value="A118_put_portal"/>
    <property type="match status" value="1"/>
</dbReference>
<dbReference type="InterPro" id="IPR021145">
    <property type="entry name" value="Portal_protein_SPP1_Gp6-like"/>
</dbReference>
<dbReference type="PATRIC" id="fig|1265822.4.peg.3684"/>
<dbReference type="Proteomes" id="UP000019241">
    <property type="component" value="Unassembled WGS sequence"/>
</dbReference>
<organism evidence="2 3">
    <name type="scientific">Listeria fleischmannii FSL S10-1203</name>
    <dbReference type="NCBI Taxonomy" id="1265822"/>
    <lineage>
        <taxon>Bacteria</taxon>
        <taxon>Bacillati</taxon>
        <taxon>Bacillota</taxon>
        <taxon>Bacilli</taxon>
        <taxon>Bacillales</taxon>
        <taxon>Listeriaceae</taxon>
        <taxon>Listeria</taxon>
    </lineage>
</organism>